<dbReference type="InterPro" id="IPR001789">
    <property type="entry name" value="Sig_transdc_resp-reg_receiver"/>
</dbReference>
<organism evidence="4 5">
    <name type="scientific">Roseiconus lacunae</name>
    <dbReference type="NCBI Taxonomy" id="2605694"/>
    <lineage>
        <taxon>Bacteria</taxon>
        <taxon>Pseudomonadati</taxon>
        <taxon>Planctomycetota</taxon>
        <taxon>Planctomycetia</taxon>
        <taxon>Pirellulales</taxon>
        <taxon>Pirellulaceae</taxon>
        <taxon>Roseiconus</taxon>
    </lineage>
</organism>
<dbReference type="Gene3D" id="3.40.50.2300">
    <property type="match status" value="1"/>
</dbReference>
<evidence type="ECO:0000313" key="5">
    <source>
        <dbReference type="Proteomes" id="UP001239462"/>
    </source>
</evidence>
<protein>
    <submittedName>
        <fullName evidence="4">Response regulator transcription factor</fullName>
    </submittedName>
</protein>
<dbReference type="CDD" id="cd17535">
    <property type="entry name" value="REC_NarL-like"/>
    <property type="match status" value="1"/>
</dbReference>
<keyword evidence="5" id="KW-1185">Reference proteome</keyword>
<evidence type="ECO:0000256" key="1">
    <source>
        <dbReference type="ARBA" id="ARBA00022553"/>
    </source>
</evidence>
<name>A0ABT7PM25_9BACT</name>
<keyword evidence="1 2" id="KW-0597">Phosphoprotein</keyword>
<dbReference type="InterPro" id="IPR050595">
    <property type="entry name" value="Bact_response_regulator"/>
</dbReference>
<reference evidence="4 5" key="1">
    <citation type="submission" date="2023-06" db="EMBL/GenBank/DDBJ databases">
        <title>Roseiconus lacunae JC819 isolated from Gulf of Mannar region, Tamil Nadu.</title>
        <authorList>
            <person name="Pk S."/>
            <person name="Ch S."/>
            <person name="Ch V.R."/>
        </authorList>
    </citation>
    <scope>NUCLEOTIDE SEQUENCE [LARGE SCALE GENOMIC DNA]</scope>
    <source>
        <strain evidence="4 5">JC819</strain>
    </source>
</reference>
<evidence type="ECO:0000313" key="4">
    <source>
        <dbReference type="EMBL" id="MDM4017530.1"/>
    </source>
</evidence>
<gene>
    <name evidence="4" type="ORF">QTN89_18925</name>
</gene>
<dbReference type="PANTHER" id="PTHR44591:SF23">
    <property type="entry name" value="CHEY SUBFAMILY"/>
    <property type="match status" value="1"/>
</dbReference>
<dbReference type="EMBL" id="JASZZN010000014">
    <property type="protein sequence ID" value="MDM4017530.1"/>
    <property type="molecule type" value="Genomic_DNA"/>
</dbReference>
<dbReference type="Proteomes" id="UP001239462">
    <property type="component" value="Unassembled WGS sequence"/>
</dbReference>
<feature type="domain" description="Response regulatory" evidence="3">
    <location>
        <begin position="6"/>
        <end position="117"/>
    </location>
</feature>
<proteinExistence type="predicted"/>
<evidence type="ECO:0000259" key="3">
    <source>
        <dbReference type="PROSITE" id="PS50110"/>
    </source>
</evidence>
<dbReference type="PANTHER" id="PTHR44591">
    <property type="entry name" value="STRESS RESPONSE REGULATOR PROTEIN 1"/>
    <property type="match status" value="1"/>
</dbReference>
<dbReference type="RefSeq" id="WP_149494738.1">
    <property type="nucleotide sequence ID" value="NZ_JAJMQV010000011.1"/>
</dbReference>
<dbReference type="Pfam" id="PF00072">
    <property type="entry name" value="Response_reg"/>
    <property type="match status" value="1"/>
</dbReference>
<dbReference type="SUPFAM" id="SSF52172">
    <property type="entry name" value="CheY-like"/>
    <property type="match status" value="1"/>
</dbReference>
<comment type="caution">
    <text evidence="4">The sequence shown here is derived from an EMBL/GenBank/DDBJ whole genome shotgun (WGS) entry which is preliminary data.</text>
</comment>
<feature type="modified residue" description="4-aspartylphosphate" evidence="2">
    <location>
        <position position="56"/>
    </location>
</feature>
<dbReference type="InterPro" id="IPR058245">
    <property type="entry name" value="NreC/VraR/RcsB-like_REC"/>
</dbReference>
<accession>A0ABT7PM25</accession>
<evidence type="ECO:0000256" key="2">
    <source>
        <dbReference type="PROSITE-ProRule" id="PRU00169"/>
    </source>
</evidence>
<dbReference type="SMART" id="SM00448">
    <property type="entry name" value="REC"/>
    <property type="match status" value="1"/>
</dbReference>
<sequence>MTKPLRILIADDEPEIRDFFRRFLPRLGHQVVGEAGDGQQLVNLWRSVLPDLVITDLAMPLLDGSSAVAQIGDEFPAPVIIVSSHDPPSAPVHRLIVSQLVKPVEREAIEEAIEKAILLTKTQGNESPSDQSET</sequence>
<dbReference type="PROSITE" id="PS50110">
    <property type="entry name" value="RESPONSE_REGULATORY"/>
    <property type="match status" value="1"/>
</dbReference>
<dbReference type="InterPro" id="IPR011006">
    <property type="entry name" value="CheY-like_superfamily"/>
</dbReference>